<accession>A0A2N5SVR9</accession>
<feature type="compositionally biased region" description="Polar residues" evidence="1">
    <location>
        <begin position="51"/>
        <end position="61"/>
    </location>
</feature>
<proteinExistence type="predicted"/>
<evidence type="ECO:0000313" key="2">
    <source>
        <dbReference type="EMBL" id="PLW17333.1"/>
    </source>
</evidence>
<organism evidence="2 3">
    <name type="scientific">Puccinia coronata f. sp. avenae</name>
    <dbReference type="NCBI Taxonomy" id="200324"/>
    <lineage>
        <taxon>Eukaryota</taxon>
        <taxon>Fungi</taxon>
        <taxon>Dikarya</taxon>
        <taxon>Basidiomycota</taxon>
        <taxon>Pucciniomycotina</taxon>
        <taxon>Pucciniomycetes</taxon>
        <taxon>Pucciniales</taxon>
        <taxon>Pucciniaceae</taxon>
        <taxon>Puccinia</taxon>
    </lineage>
</organism>
<feature type="region of interest" description="Disordered" evidence="1">
    <location>
        <begin position="1"/>
        <end position="28"/>
    </location>
</feature>
<dbReference type="Proteomes" id="UP000235392">
    <property type="component" value="Unassembled WGS sequence"/>
</dbReference>
<evidence type="ECO:0000313" key="3">
    <source>
        <dbReference type="Proteomes" id="UP000235392"/>
    </source>
</evidence>
<evidence type="ECO:0000256" key="1">
    <source>
        <dbReference type="SAM" id="MobiDB-lite"/>
    </source>
</evidence>
<sequence>MAGADRSSGGTPHNGQCRPVIGSNSSQWAVSPGQHLAVLADRSLPAETNGPGCQTGATPTGTCHKYPGTRLAGSGVGAGAQMS</sequence>
<name>A0A2N5SVR9_9BASI</name>
<dbReference type="AlphaFoldDB" id="A0A2N5SVR9"/>
<comment type="caution">
    <text evidence="2">The sequence shown here is derived from an EMBL/GenBank/DDBJ whole genome shotgun (WGS) entry which is preliminary data.</text>
</comment>
<feature type="compositionally biased region" description="Gly residues" evidence="1">
    <location>
        <begin position="74"/>
        <end position="83"/>
    </location>
</feature>
<gene>
    <name evidence="2" type="ORF">PCASD_18486</name>
</gene>
<protein>
    <submittedName>
        <fullName evidence="2">Uncharacterized protein</fullName>
    </submittedName>
</protein>
<dbReference type="EMBL" id="PGCI01000753">
    <property type="protein sequence ID" value="PLW17333.1"/>
    <property type="molecule type" value="Genomic_DNA"/>
</dbReference>
<reference evidence="2 3" key="1">
    <citation type="submission" date="2017-11" db="EMBL/GenBank/DDBJ databases">
        <title>De novo assembly and phasing of dikaryotic genomes from two isolates of Puccinia coronata f. sp. avenae, the causal agent of oat crown rust.</title>
        <authorList>
            <person name="Miller M.E."/>
            <person name="Zhang Y."/>
            <person name="Omidvar V."/>
            <person name="Sperschneider J."/>
            <person name="Schwessinger B."/>
            <person name="Raley C."/>
            <person name="Palmer J.M."/>
            <person name="Garnica D."/>
            <person name="Upadhyaya N."/>
            <person name="Rathjen J."/>
            <person name="Taylor J.M."/>
            <person name="Park R.F."/>
            <person name="Dodds P.N."/>
            <person name="Hirsch C.D."/>
            <person name="Kianian S.F."/>
            <person name="Figueroa M."/>
        </authorList>
    </citation>
    <scope>NUCLEOTIDE SEQUENCE [LARGE SCALE GENOMIC DNA]</scope>
    <source>
        <strain evidence="2">12SD80</strain>
    </source>
</reference>
<feature type="region of interest" description="Disordered" evidence="1">
    <location>
        <begin position="42"/>
        <end position="83"/>
    </location>
</feature>